<evidence type="ECO:0000313" key="10">
    <source>
        <dbReference type="EMBL" id="NUY97385.1"/>
    </source>
</evidence>
<evidence type="ECO:0000256" key="3">
    <source>
        <dbReference type="ARBA" id="ARBA00022630"/>
    </source>
</evidence>
<dbReference type="GO" id="GO:0046416">
    <property type="term" value="P:D-amino acid metabolic process"/>
    <property type="evidence" value="ECO:0007669"/>
    <property type="project" value="InterPro"/>
</dbReference>
<feature type="domain" description="FAD dependent oxidoreductase" evidence="9">
    <location>
        <begin position="6"/>
        <end position="301"/>
    </location>
</feature>
<evidence type="ECO:0000256" key="5">
    <source>
        <dbReference type="ARBA" id="ARBA00023002"/>
    </source>
</evidence>
<dbReference type="GO" id="GO:0003884">
    <property type="term" value="F:D-amino-acid oxidase activity"/>
    <property type="evidence" value="ECO:0007669"/>
    <property type="project" value="UniProtKB-EC"/>
</dbReference>
<dbReference type="Proteomes" id="UP000566985">
    <property type="component" value="Unassembled WGS sequence"/>
</dbReference>
<dbReference type="Gene3D" id="3.50.50.60">
    <property type="entry name" value="FAD/NAD(P)-binding domain"/>
    <property type="match status" value="2"/>
</dbReference>
<organism evidence="10 13">
    <name type="scientific">Pantoea brenneri</name>
    <dbReference type="NCBI Taxonomy" id="472694"/>
    <lineage>
        <taxon>Bacteria</taxon>
        <taxon>Pseudomonadati</taxon>
        <taxon>Pseudomonadota</taxon>
        <taxon>Gammaproteobacteria</taxon>
        <taxon>Enterobacterales</taxon>
        <taxon>Erwiniaceae</taxon>
        <taxon>Pantoea</taxon>
    </lineage>
</organism>
<evidence type="ECO:0000256" key="8">
    <source>
        <dbReference type="ARBA" id="ARBA00049547"/>
    </source>
</evidence>
<dbReference type="Gene3D" id="3.30.9.10">
    <property type="entry name" value="D-Amino Acid Oxidase, subunit A, domain 2"/>
    <property type="match status" value="2"/>
</dbReference>
<evidence type="ECO:0000313" key="12">
    <source>
        <dbReference type="Proteomes" id="UP000433737"/>
    </source>
</evidence>
<comment type="catalytic activity">
    <reaction evidence="8">
        <text>a D-alpha-amino acid + O2 + H2O = a 2-oxocarboxylate + H2O2 + NH4(+)</text>
        <dbReference type="Rhea" id="RHEA:21816"/>
        <dbReference type="ChEBI" id="CHEBI:15377"/>
        <dbReference type="ChEBI" id="CHEBI:15379"/>
        <dbReference type="ChEBI" id="CHEBI:16240"/>
        <dbReference type="ChEBI" id="CHEBI:28938"/>
        <dbReference type="ChEBI" id="CHEBI:35179"/>
        <dbReference type="ChEBI" id="CHEBI:59871"/>
        <dbReference type="EC" id="1.4.3.3"/>
    </reaction>
    <physiologicalReaction direction="left-to-right" evidence="8">
        <dbReference type="Rhea" id="RHEA:21817"/>
    </physiologicalReaction>
</comment>
<sequence>MSRWSVLGSGVAGLCVATLLAERGEKVEVITRSDVRAASHWAGGMLAPWCEAESAPPQVIEWGQHSAAWWAKRIEGVTQHGTLVVAPPRDSRELTRFASLTHNHQWVVPGEVEPALENRFARGLFFAAEAHLDPRQALRQLAQRLRQADVPFHPGAPGGQIIDCRGIHAVAAQPALRAVRGEMLILHAPELHLSRPVRLLHPRFPCYLVPRADGIFMLGATMVESHDSSPISARAMMELLSAAWSLHPALAEARVLESGTGLRPAYRHNLPEVRYENGVFSLNGLYRHGFLLAPLMAEQLMQQLTQEVIHAD</sequence>
<reference evidence="11 12" key="1">
    <citation type="submission" date="2019-10" db="EMBL/GenBank/DDBJ databases">
        <authorList>
            <person name="Karimi E."/>
        </authorList>
    </citation>
    <scope>NUCLEOTIDE SEQUENCE [LARGE SCALE GENOMIC DNA]</scope>
    <source>
        <strain evidence="11">Pantoea sp. 111</strain>
    </source>
</reference>
<evidence type="ECO:0000256" key="6">
    <source>
        <dbReference type="ARBA" id="ARBA00039101"/>
    </source>
</evidence>
<dbReference type="SUPFAM" id="SSF54373">
    <property type="entry name" value="FAD-linked reductases, C-terminal domain"/>
    <property type="match status" value="1"/>
</dbReference>
<evidence type="ECO:0000313" key="13">
    <source>
        <dbReference type="Proteomes" id="UP000566985"/>
    </source>
</evidence>
<dbReference type="EMBL" id="JABWPM010000013">
    <property type="protein sequence ID" value="NUY97385.1"/>
    <property type="molecule type" value="Genomic_DNA"/>
</dbReference>
<dbReference type="EC" id="1.4.3.3" evidence="6"/>
<evidence type="ECO:0000256" key="1">
    <source>
        <dbReference type="ARBA" id="ARBA00001974"/>
    </source>
</evidence>
<evidence type="ECO:0000256" key="7">
    <source>
        <dbReference type="ARBA" id="ARBA00039751"/>
    </source>
</evidence>
<proteinExistence type="inferred from homology"/>
<evidence type="ECO:0000256" key="4">
    <source>
        <dbReference type="ARBA" id="ARBA00022827"/>
    </source>
</evidence>
<dbReference type="GO" id="GO:0071949">
    <property type="term" value="F:FAD binding"/>
    <property type="evidence" value="ECO:0007669"/>
    <property type="project" value="InterPro"/>
</dbReference>
<dbReference type="Proteomes" id="UP000433737">
    <property type="component" value="Unassembled WGS sequence"/>
</dbReference>
<dbReference type="InterPro" id="IPR023209">
    <property type="entry name" value="DAO"/>
</dbReference>
<evidence type="ECO:0000313" key="11">
    <source>
        <dbReference type="EMBL" id="VXC63271.1"/>
    </source>
</evidence>
<keyword evidence="3" id="KW-0285">Flavoprotein</keyword>
<protein>
    <recommendedName>
        <fullName evidence="7">D-amino-acid oxidase</fullName>
        <ecNumber evidence="6">1.4.3.3</ecNumber>
    </recommendedName>
</protein>
<dbReference type="RefSeq" id="WP_069729135.1">
    <property type="nucleotide sequence ID" value="NZ_CAUQFK010000011.1"/>
</dbReference>
<keyword evidence="5" id="KW-0560">Oxidoreductase</keyword>
<gene>
    <name evidence="11" type="primary">thiO</name>
    <name evidence="10" type="ORF">HU668_13080</name>
    <name evidence="11" type="ORF">PANT111_80047</name>
</gene>
<name>A0A654A6U0_9GAMM</name>
<dbReference type="SUPFAM" id="SSF51971">
    <property type="entry name" value="Nucleotide-binding domain"/>
    <property type="match status" value="1"/>
</dbReference>
<keyword evidence="4" id="KW-0274">FAD</keyword>
<dbReference type="Pfam" id="PF01266">
    <property type="entry name" value="DAO"/>
    <property type="match status" value="1"/>
</dbReference>
<evidence type="ECO:0000256" key="2">
    <source>
        <dbReference type="ARBA" id="ARBA00006730"/>
    </source>
</evidence>
<evidence type="ECO:0000259" key="9">
    <source>
        <dbReference type="Pfam" id="PF01266"/>
    </source>
</evidence>
<comment type="similarity">
    <text evidence="2">Belongs to the DAMOX/DASOX family.</text>
</comment>
<comment type="cofactor">
    <cofactor evidence="1">
        <name>FAD</name>
        <dbReference type="ChEBI" id="CHEBI:57692"/>
    </cofactor>
</comment>
<dbReference type="InterPro" id="IPR036188">
    <property type="entry name" value="FAD/NAD-bd_sf"/>
</dbReference>
<accession>A0A654A6U0</accession>
<dbReference type="PANTHER" id="PTHR11530">
    <property type="entry name" value="D-AMINO ACID OXIDASE"/>
    <property type="match status" value="1"/>
</dbReference>
<dbReference type="PANTHER" id="PTHR11530:SF11">
    <property type="entry name" value="D-ASPARTATE OXIDASE"/>
    <property type="match status" value="1"/>
</dbReference>
<comment type="caution">
    <text evidence="10">The sequence shown here is derived from an EMBL/GenBank/DDBJ whole genome shotgun (WGS) entry which is preliminary data.</text>
</comment>
<dbReference type="AlphaFoldDB" id="A0A654A6U0"/>
<dbReference type="EMBL" id="CABWMH010000055">
    <property type="protein sequence ID" value="VXC63271.1"/>
    <property type="molecule type" value="Genomic_DNA"/>
</dbReference>
<reference evidence="10 13" key="2">
    <citation type="submission" date="2020-05" db="EMBL/GenBank/DDBJ databases">
        <title>Whole Genome Sequences of Enterobacteriales Associated with the International Space Station.</title>
        <authorList>
            <person name="Bharadwaj A."/>
            <person name="Daudu R."/>
            <person name="Singh N."/>
            <person name="Wood J."/>
            <person name="Debieu M."/>
            <person name="Mason C."/>
            <person name="Wang C."/>
            <person name="Venkateswaran K."/>
        </authorList>
    </citation>
    <scope>NUCLEOTIDE SEQUENCE [LARGE SCALE GENOMIC DNA]</scope>
    <source>
        <strain evidence="10 13">IF5SW-B1</strain>
    </source>
</reference>
<dbReference type="InterPro" id="IPR006076">
    <property type="entry name" value="FAD-dep_OxRdtase"/>
</dbReference>
<dbReference type="GeneID" id="57345953"/>